<dbReference type="GeneID" id="94174284"/>
<protein>
    <recommendedName>
        <fullName evidence="2">J domain-containing protein</fullName>
    </recommendedName>
</protein>
<dbReference type="RefSeq" id="XP_067693953.1">
    <property type="nucleotide sequence ID" value="XM_067838774.1"/>
</dbReference>
<proteinExistence type="predicted"/>
<dbReference type="Pfam" id="PF00226">
    <property type="entry name" value="DnaJ"/>
    <property type="match status" value="1"/>
</dbReference>
<gene>
    <name evidence="3" type="ORF">CUR178_07125</name>
</gene>
<dbReference type="PANTHER" id="PTHR44200:SF3">
    <property type="entry name" value="PROTEIN DNAJ, PUTATIVE-RELATED"/>
    <property type="match status" value="1"/>
</dbReference>
<feature type="domain" description="J" evidence="2">
    <location>
        <begin position="518"/>
        <end position="580"/>
    </location>
</feature>
<feature type="region of interest" description="Disordered" evidence="1">
    <location>
        <begin position="481"/>
        <end position="513"/>
    </location>
</feature>
<sequence>MIAMQLSSLPLAMQMLLDPTVELDRSILQEWSAACAAAFSQNAQYTGPVLPLTAARGGAARPRGPRRLVDTGDFFELAAALDTLADELNVNAARVGASSSLAAELPKEAASHALRVDELDPRGMDGLTGAQLHDAREAHRLFSVHDYPAALATFLRVSSAYLTHELTPALLNNVAASYFVMEQWDACEATTRRVLSVDATGRYPSARRLVRVFISQGRLQEAQQAVSPYRDAIEWTAEVAAVKACASYTDFYATHQYSKALESLEVLLALCPCGTLEAAKARLLSLDNVAQAVQYAAQRFRVYATSTELQFCVWALTFHSNTSVTGLTALLTDTQAASMGKTELRFRHLHRNITRCKEAFLKLQGLMDARRWHESASFAAQVLAEPFLPDGMKGVVYYERARALAQQASWYAALDDAHRALSYTEVVALRAGMLLLIARCEEALGRLRDAVYHTEESVRLVFDAAAVEQLRLLQGRLAREQASTGASGTAPRTKSKEAPKQTPHPDTASLASSTPLDVHYRTLSLPRNADAEEVKKAYRGLAIKWHPDRWCGASKEAICTAESAFKAVQHAYEEITKSAL</sequence>
<dbReference type="SUPFAM" id="SSF46565">
    <property type="entry name" value="Chaperone J-domain"/>
    <property type="match status" value="1"/>
</dbReference>
<accession>A0A836H900</accession>
<organism evidence="3 4">
    <name type="scientific">Leishmania enriettii</name>
    <dbReference type="NCBI Taxonomy" id="5663"/>
    <lineage>
        <taxon>Eukaryota</taxon>
        <taxon>Discoba</taxon>
        <taxon>Euglenozoa</taxon>
        <taxon>Kinetoplastea</taxon>
        <taxon>Metakinetoplastina</taxon>
        <taxon>Trypanosomatida</taxon>
        <taxon>Trypanosomatidae</taxon>
        <taxon>Leishmaniinae</taxon>
        <taxon>Leishmania</taxon>
    </lineage>
</organism>
<keyword evidence="4" id="KW-1185">Reference proteome</keyword>
<evidence type="ECO:0000313" key="4">
    <source>
        <dbReference type="Proteomes" id="UP000674179"/>
    </source>
</evidence>
<dbReference type="InterPro" id="IPR052758">
    <property type="entry name" value="SRC_co-chaperone"/>
</dbReference>
<dbReference type="SUPFAM" id="SSF48452">
    <property type="entry name" value="TPR-like"/>
    <property type="match status" value="1"/>
</dbReference>
<dbReference type="Proteomes" id="UP000674179">
    <property type="component" value="Chromosome 18"/>
</dbReference>
<dbReference type="Gene3D" id="1.10.287.110">
    <property type="entry name" value="DnaJ domain"/>
    <property type="match status" value="1"/>
</dbReference>
<name>A0A836H900_LEIEN</name>
<dbReference type="Gene3D" id="1.25.40.10">
    <property type="entry name" value="Tetratricopeptide repeat domain"/>
    <property type="match status" value="1"/>
</dbReference>
<reference evidence="3 4" key="1">
    <citation type="submission" date="2021-02" db="EMBL/GenBank/DDBJ databases">
        <title>Leishmania (Mundinia) enrietti genome sequencing and assembly.</title>
        <authorList>
            <person name="Almutairi H."/>
            <person name="Gatherer D."/>
        </authorList>
    </citation>
    <scope>NUCLEOTIDE SEQUENCE [LARGE SCALE GENOMIC DNA]</scope>
    <source>
        <strain evidence="3">CUR178</strain>
    </source>
</reference>
<feature type="compositionally biased region" description="Polar residues" evidence="1">
    <location>
        <begin position="481"/>
        <end position="492"/>
    </location>
</feature>
<dbReference type="OrthoDB" id="10250354at2759"/>
<dbReference type="CDD" id="cd06257">
    <property type="entry name" value="DnaJ"/>
    <property type="match status" value="1"/>
</dbReference>
<evidence type="ECO:0000256" key="1">
    <source>
        <dbReference type="SAM" id="MobiDB-lite"/>
    </source>
</evidence>
<dbReference type="SMART" id="SM00271">
    <property type="entry name" value="DnaJ"/>
    <property type="match status" value="1"/>
</dbReference>
<evidence type="ECO:0000313" key="3">
    <source>
        <dbReference type="EMBL" id="KAG5481772.1"/>
    </source>
</evidence>
<dbReference type="AlphaFoldDB" id="A0A836H900"/>
<dbReference type="InterPro" id="IPR001623">
    <property type="entry name" value="DnaJ_domain"/>
</dbReference>
<dbReference type="PRINTS" id="PR00625">
    <property type="entry name" value="JDOMAIN"/>
</dbReference>
<evidence type="ECO:0000259" key="2">
    <source>
        <dbReference type="PROSITE" id="PS50076"/>
    </source>
</evidence>
<dbReference type="EMBL" id="JAFHKP010000018">
    <property type="protein sequence ID" value="KAG5481772.1"/>
    <property type="molecule type" value="Genomic_DNA"/>
</dbReference>
<dbReference type="KEGG" id="lenr:94174284"/>
<dbReference type="InterPro" id="IPR011990">
    <property type="entry name" value="TPR-like_helical_dom_sf"/>
</dbReference>
<dbReference type="PROSITE" id="PS50076">
    <property type="entry name" value="DNAJ_2"/>
    <property type="match status" value="1"/>
</dbReference>
<dbReference type="InterPro" id="IPR036869">
    <property type="entry name" value="J_dom_sf"/>
</dbReference>
<dbReference type="PANTHER" id="PTHR44200">
    <property type="entry name" value="DNAJ HOMOLOG SUBFAMILY C MEMBER 7"/>
    <property type="match status" value="1"/>
</dbReference>
<comment type="caution">
    <text evidence="3">The sequence shown here is derived from an EMBL/GenBank/DDBJ whole genome shotgun (WGS) entry which is preliminary data.</text>
</comment>